<proteinExistence type="predicted"/>
<reference evidence="1 2" key="1">
    <citation type="journal article" date="2019" name="bioRxiv">
        <title>Genomics, evolutionary history and diagnostics of the Alternaria alternata species group including apple and Asian pear pathotypes.</title>
        <authorList>
            <person name="Armitage A.D."/>
            <person name="Cockerton H.M."/>
            <person name="Sreenivasaprasad S."/>
            <person name="Woodhall J.W."/>
            <person name="Lane C.R."/>
            <person name="Harrison R.J."/>
            <person name="Clarkson J.P."/>
        </authorList>
    </citation>
    <scope>NUCLEOTIDE SEQUENCE [LARGE SCALE GENOMIC DNA]</scope>
    <source>
        <strain evidence="1 2">FERA 650</strain>
    </source>
</reference>
<dbReference type="EMBL" id="PDWZ02000011">
    <property type="protein sequence ID" value="KAB2101632.1"/>
    <property type="molecule type" value="Genomic_DNA"/>
</dbReference>
<comment type="caution">
    <text evidence="1">The sequence shown here is derived from an EMBL/GenBank/DDBJ whole genome shotgun (WGS) entry which is preliminary data.</text>
</comment>
<accession>A0ACB6FB77</accession>
<name>A0ACB6FB77_9PLEO</name>
<dbReference type="Proteomes" id="UP000293547">
    <property type="component" value="Unassembled WGS sequence"/>
</dbReference>
<evidence type="ECO:0000313" key="2">
    <source>
        <dbReference type="Proteomes" id="UP000293547"/>
    </source>
</evidence>
<gene>
    <name evidence="1" type="ORF">AG0111_0g10220</name>
</gene>
<protein>
    <submittedName>
        <fullName evidence="1">Uncharacterized protein</fullName>
    </submittedName>
</protein>
<keyword evidence="2" id="KW-1185">Reference proteome</keyword>
<evidence type="ECO:0000313" key="1">
    <source>
        <dbReference type="EMBL" id="KAB2101632.1"/>
    </source>
</evidence>
<sequence>MPKPGPLLPRHWIRRRDLMPVRNTRFRVLQNEQYLDKKKQLSIINFNPDYPAVFKKAFLDIPAIGKWFQKLSERPEVLTGEQHLKQHDQRKQYQQRKLDALYKTFRYPQELNTAYLEQYGNAIVPLELTHASTNGSARNQTFERFEAPLSLLLQHMSAAETQDTSLYLAQHSLADLPAPLQEDLPTPSLFLPHLKARGDIYASSLWMGRPPTRTPLHRDPNPNIFVQLAGKKTIRLMKPEVGRGVYEIVRQKVHGAGGDANMRGEEMMQGGEMEGLEDAVWNDDPEVKMADATGVETTLRSGDALYIPHGWWHAVRGDWKGRKCFGQLVVPLNEASSKSRYLRIW</sequence>
<organism evidence="1 2">
    <name type="scientific">Alternaria gaisen</name>
    <dbReference type="NCBI Taxonomy" id="167740"/>
    <lineage>
        <taxon>Eukaryota</taxon>
        <taxon>Fungi</taxon>
        <taxon>Dikarya</taxon>
        <taxon>Ascomycota</taxon>
        <taxon>Pezizomycotina</taxon>
        <taxon>Dothideomycetes</taxon>
        <taxon>Pleosporomycetidae</taxon>
        <taxon>Pleosporales</taxon>
        <taxon>Pleosporineae</taxon>
        <taxon>Pleosporaceae</taxon>
        <taxon>Alternaria</taxon>
        <taxon>Alternaria sect. Alternaria</taxon>
    </lineage>
</organism>